<dbReference type="Proteomes" id="UP000323105">
    <property type="component" value="Unassembled WGS sequence"/>
</dbReference>
<dbReference type="SUPFAM" id="SSF75304">
    <property type="entry name" value="Amidase signature (AS) enzymes"/>
    <property type="match status" value="1"/>
</dbReference>
<dbReference type="NCBIfam" id="NF006169">
    <property type="entry name" value="PRK08310.1"/>
    <property type="match status" value="1"/>
</dbReference>
<accession>A0A5A7MG07</accession>
<evidence type="ECO:0000313" key="2">
    <source>
        <dbReference type="EMBL" id="GEQ76420.1"/>
    </source>
</evidence>
<feature type="domain" description="Amidase" evidence="1">
    <location>
        <begin position="37"/>
        <end position="202"/>
    </location>
</feature>
<organism evidence="2 3">
    <name type="scientific">Comamonas testosteroni</name>
    <name type="common">Pseudomonas testosteroni</name>
    <dbReference type="NCBI Taxonomy" id="285"/>
    <lineage>
        <taxon>Bacteria</taxon>
        <taxon>Pseudomonadati</taxon>
        <taxon>Pseudomonadota</taxon>
        <taxon>Betaproteobacteria</taxon>
        <taxon>Burkholderiales</taxon>
        <taxon>Comamonadaceae</taxon>
        <taxon>Comamonas</taxon>
    </lineage>
</organism>
<dbReference type="AlphaFoldDB" id="A0A5A7MG07"/>
<name>A0A5A7MG07_COMTE</name>
<dbReference type="Pfam" id="PF01425">
    <property type="entry name" value="Amidase"/>
    <property type="match status" value="2"/>
</dbReference>
<dbReference type="InterPro" id="IPR036928">
    <property type="entry name" value="AS_sf"/>
</dbReference>
<gene>
    <name evidence="2" type="ORF">CTTA_3425</name>
</gene>
<comment type="caution">
    <text evidence="2">The sequence shown here is derived from an EMBL/GenBank/DDBJ whole genome shotgun (WGS) entry which is preliminary data.</text>
</comment>
<dbReference type="PANTHER" id="PTHR46310">
    <property type="entry name" value="AMIDASE 1"/>
    <property type="match status" value="1"/>
</dbReference>
<protein>
    <submittedName>
        <fullName evidence="2">Amidase</fullName>
    </submittedName>
</protein>
<dbReference type="Gene3D" id="3.90.1300.10">
    <property type="entry name" value="Amidase signature (AS) domain"/>
    <property type="match status" value="1"/>
</dbReference>
<dbReference type="InterPro" id="IPR023631">
    <property type="entry name" value="Amidase_dom"/>
</dbReference>
<feature type="domain" description="Amidase" evidence="1">
    <location>
        <begin position="289"/>
        <end position="394"/>
    </location>
</feature>
<dbReference type="RefSeq" id="WP_238707719.1">
    <property type="nucleotide sequence ID" value="NZ_BKBW01000006.1"/>
</dbReference>
<reference evidence="2 3" key="1">
    <citation type="journal article" date="2019" name="Microbiol. Resour. Announc.">
        <title>Draft Genome Sequence of Comamonas testosteroni TA441, a Bacterium That Has a Cryptic Phenol Degradation Gene Cluster.</title>
        <authorList>
            <person name="Arai H."/>
            <person name="Ishii M."/>
        </authorList>
    </citation>
    <scope>NUCLEOTIDE SEQUENCE [LARGE SCALE GENOMIC DNA]</scope>
    <source>
        <strain evidence="2 3">TA441</strain>
    </source>
</reference>
<proteinExistence type="predicted"/>
<dbReference type="EMBL" id="BKBW01000006">
    <property type="protein sequence ID" value="GEQ76420.1"/>
    <property type="molecule type" value="Genomic_DNA"/>
</dbReference>
<dbReference type="PANTHER" id="PTHR46310:SF7">
    <property type="entry name" value="AMIDASE 1"/>
    <property type="match status" value="1"/>
</dbReference>
<evidence type="ECO:0000313" key="3">
    <source>
        <dbReference type="Proteomes" id="UP000323105"/>
    </source>
</evidence>
<evidence type="ECO:0000259" key="1">
    <source>
        <dbReference type="Pfam" id="PF01425"/>
    </source>
</evidence>
<sequence length="417" mass="43781">MPMLEKAARNDLLQPGLGGAFVREGFGTAPPFTPTGNALAGMRMGVKDIFLVQGQRMGGGTPAWGAQQPIAQESAPAVQLCLEAGAHWIGKTVTDELAYSLAGINHHYGMPHNAGAPGRLPGGSSSGSAAAVSAGDVDFALGTDAGGSCRLPASYCGIWGIRTTQGRLPGGGFKLAPSFDTVGWFAKSGEDMARIHAVIDNEAVHEAQPDLQILLFEDALHVCDPDVRTMFMDDLQRLGLNGQWLPAGELPLAHWAQTHRILAGAETWSIHGDWVTAHGAALGADVRARFGFASQAAQEDLAVWQLIRDAATRMLGKLFADTGAFVLLPTVPGPAPMCDTAAHGLQRMREIAQQLLCIAGLAGLPQVSFPWRNVDGAPIGMSIIGPRDADAQVLAAAIDCHKRMTTDVPAAAKDAIR</sequence>